<dbReference type="RefSeq" id="WP_163487562.1">
    <property type="nucleotide sequence ID" value="NZ_CP048739.1"/>
</dbReference>
<evidence type="ECO:0000313" key="2">
    <source>
        <dbReference type="Proteomes" id="UP000465846"/>
    </source>
</evidence>
<gene>
    <name evidence="1" type="ORF">G3I44_17020</name>
</gene>
<dbReference type="Proteomes" id="UP000465846">
    <property type="component" value="Chromosome"/>
</dbReference>
<sequence>MLGSLSPLEVTGLIVSLIGLVPVLTQYRDETKLFTAGYVLLVVGMVATNLETFALEPVLNMVEHAIGIGAAGVVFLAAAYVRRESVVKG</sequence>
<accession>A0A6C0USA3</accession>
<proteinExistence type="predicted"/>
<organism evidence="1 2">
    <name type="scientific">Halogeometricum borinquense</name>
    <dbReference type="NCBI Taxonomy" id="60847"/>
    <lineage>
        <taxon>Archaea</taxon>
        <taxon>Methanobacteriati</taxon>
        <taxon>Methanobacteriota</taxon>
        <taxon>Stenosarchaea group</taxon>
        <taxon>Halobacteria</taxon>
        <taxon>Halobacteriales</taxon>
        <taxon>Haloferacaceae</taxon>
        <taxon>Halogeometricum</taxon>
    </lineage>
</organism>
<evidence type="ECO:0000313" key="1">
    <source>
        <dbReference type="EMBL" id="QIB75828.1"/>
    </source>
</evidence>
<dbReference type="AlphaFoldDB" id="A0A6C0USA3"/>
<name>A0A6C0USA3_9EURY</name>
<dbReference type="EMBL" id="CP048739">
    <property type="protein sequence ID" value="QIB75828.1"/>
    <property type="molecule type" value="Genomic_DNA"/>
</dbReference>
<dbReference type="GeneID" id="44081139"/>
<protein>
    <submittedName>
        <fullName evidence="1">Uncharacterized protein</fullName>
    </submittedName>
</protein>
<reference evidence="1 2" key="1">
    <citation type="submission" date="2020-02" db="EMBL/GenBank/DDBJ databases">
        <title>Whole genome sequence of Halogeometricum borinquense strain wsp4.</title>
        <authorList>
            <person name="Verma D.K."/>
            <person name="Gopal K."/>
            <person name="Prasad E.S."/>
        </authorList>
    </citation>
    <scope>NUCLEOTIDE SEQUENCE [LARGE SCALE GENOMIC DNA]</scope>
    <source>
        <strain evidence="2">wsp4</strain>
    </source>
</reference>